<gene>
    <name evidence="1" type="ORF">RPERSI_LOCUS8947</name>
</gene>
<accession>A0ACA9NU29</accession>
<feature type="non-terminal residue" evidence="1">
    <location>
        <position position="277"/>
    </location>
</feature>
<dbReference type="EMBL" id="CAJVQC010016540">
    <property type="protein sequence ID" value="CAG8677343.1"/>
    <property type="molecule type" value="Genomic_DNA"/>
</dbReference>
<organism evidence="1 2">
    <name type="scientific">Racocetra persica</name>
    <dbReference type="NCBI Taxonomy" id="160502"/>
    <lineage>
        <taxon>Eukaryota</taxon>
        <taxon>Fungi</taxon>
        <taxon>Fungi incertae sedis</taxon>
        <taxon>Mucoromycota</taxon>
        <taxon>Glomeromycotina</taxon>
        <taxon>Glomeromycetes</taxon>
        <taxon>Diversisporales</taxon>
        <taxon>Gigasporaceae</taxon>
        <taxon>Racocetra</taxon>
    </lineage>
</organism>
<proteinExistence type="predicted"/>
<protein>
    <submittedName>
        <fullName evidence="1">15473_t:CDS:1</fullName>
    </submittedName>
</protein>
<dbReference type="Proteomes" id="UP000789920">
    <property type="component" value="Unassembled WGS sequence"/>
</dbReference>
<reference evidence="1" key="1">
    <citation type="submission" date="2021-06" db="EMBL/GenBank/DDBJ databases">
        <authorList>
            <person name="Kallberg Y."/>
            <person name="Tangrot J."/>
            <person name="Rosling A."/>
        </authorList>
    </citation>
    <scope>NUCLEOTIDE SEQUENCE</scope>
    <source>
        <strain evidence="1">MA461A</strain>
    </source>
</reference>
<comment type="caution">
    <text evidence="1">The sequence shown here is derived from an EMBL/GenBank/DDBJ whole genome shotgun (WGS) entry which is preliminary data.</text>
</comment>
<keyword evidence="2" id="KW-1185">Reference proteome</keyword>
<evidence type="ECO:0000313" key="1">
    <source>
        <dbReference type="EMBL" id="CAG8677343.1"/>
    </source>
</evidence>
<evidence type="ECO:0000313" key="2">
    <source>
        <dbReference type="Proteomes" id="UP000789920"/>
    </source>
</evidence>
<sequence>MDSEDSLQFNETSSETSISCLNDDIVTTHSIDNNQSKKRGGQCDMLKNDSTKCNHIIETDSNTKNFSYHLHITHGDNVEYKEQVDSMVAEFLISDSQPFSVLENPAFKKLLKKLNPYYEIPCDKGIKARICMSYNWMLATLQDILKNSMNYCGLTIDLWTSRNESEVLNTEFETKINQTKINIPQEYLIREALLAILLDPRNKKIEFATYSQRLEAEAYLVAEYEVFKEQESILTNIVQMDNLEEEENVLLAIMYKPIQESDINNEIQTYFALPKIS</sequence>
<name>A0ACA9NU29_9GLOM</name>